<feature type="domain" description="MDMPI C-terminal" evidence="1">
    <location>
        <begin position="164"/>
        <end position="269"/>
    </location>
</feature>
<feature type="domain" description="Mycothiol-dependent maleylpyruvate isomerase metal-binding" evidence="2">
    <location>
        <begin position="19"/>
        <end position="152"/>
    </location>
</feature>
<dbReference type="InterPro" id="IPR024344">
    <property type="entry name" value="MDMPI_metal-binding"/>
</dbReference>
<dbReference type="GO" id="GO:0005886">
    <property type="term" value="C:plasma membrane"/>
    <property type="evidence" value="ECO:0007669"/>
    <property type="project" value="TreeGrafter"/>
</dbReference>
<comment type="caution">
    <text evidence="3">The sequence shown here is derived from an EMBL/GenBank/DDBJ whole genome shotgun (WGS) entry which is preliminary data.</text>
</comment>
<dbReference type="SUPFAM" id="SSF109854">
    <property type="entry name" value="DinB/YfiT-like putative metalloenzymes"/>
    <property type="match status" value="1"/>
</dbReference>
<keyword evidence="3" id="KW-0413">Isomerase</keyword>
<reference evidence="3 4" key="1">
    <citation type="submission" date="2020-02" db="EMBL/GenBank/DDBJ databases">
        <title>Whole-genome analyses of novel actinobacteria.</title>
        <authorList>
            <person name="Sahin N."/>
            <person name="Gencbay T."/>
        </authorList>
    </citation>
    <scope>NUCLEOTIDE SEQUENCE [LARGE SCALE GENOMIC DNA]</scope>
    <source>
        <strain evidence="3 4">HC44</strain>
    </source>
</reference>
<sequence>MTPRGHDLGHDLGHDRYCDEIIAQTDLLREHLAGADLGVTVPTCPEWTLRELAVHVGGAHRWVEHIVRTKATEEVPESQVAGFEGPYEDDAADTADPAALDAWLAEGAEKTAATLRAAGADAAAWTWAWERTAGFWARRMTLETVIHRADAAIAAAARYEVAPELAADAIDEWLQIVRFVQETEPEDLAARDLRGAGRSIHLHATDTEPGLNAEWLIEFEDEGVDWRRGHEKATVALRGPLTDVLLGFYRRLPLDGGQLEVLGERKLLEFWLERTTFG</sequence>
<keyword evidence="4" id="KW-1185">Reference proteome</keyword>
<protein>
    <submittedName>
        <fullName evidence="3">Maleylpyruvate isomerase family mycothiol-dependent enzyme</fullName>
    </submittedName>
</protein>
<evidence type="ECO:0000313" key="3">
    <source>
        <dbReference type="EMBL" id="NGO11195.1"/>
    </source>
</evidence>
<dbReference type="InterPro" id="IPR010872">
    <property type="entry name" value="MDMPI_C-term_domain"/>
</dbReference>
<dbReference type="InterPro" id="IPR034660">
    <property type="entry name" value="DinB/YfiT-like"/>
</dbReference>
<proteinExistence type="predicted"/>
<keyword evidence="3" id="KW-0670">Pyruvate</keyword>
<organism evidence="3 4">
    <name type="scientific">Streptomyces scabichelini</name>
    <dbReference type="NCBI Taxonomy" id="2711217"/>
    <lineage>
        <taxon>Bacteria</taxon>
        <taxon>Bacillati</taxon>
        <taxon>Actinomycetota</taxon>
        <taxon>Actinomycetes</taxon>
        <taxon>Kitasatosporales</taxon>
        <taxon>Streptomycetaceae</taxon>
        <taxon>Streptomyces</taxon>
    </lineage>
</organism>
<accession>A0A6G4VBB9</accession>
<dbReference type="Pfam" id="PF07398">
    <property type="entry name" value="MDMPI_C"/>
    <property type="match status" value="1"/>
</dbReference>
<dbReference type="GO" id="GO:0016853">
    <property type="term" value="F:isomerase activity"/>
    <property type="evidence" value="ECO:0007669"/>
    <property type="project" value="UniProtKB-KW"/>
</dbReference>
<evidence type="ECO:0000313" key="4">
    <source>
        <dbReference type="Proteomes" id="UP000472335"/>
    </source>
</evidence>
<dbReference type="EMBL" id="JAAKZY010000096">
    <property type="protein sequence ID" value="NGO11195.1"/>
    <property type="molecule type" value="Genomic_DNA"/>
</dbReference>
<dbReference type="PANTHER" id="PTHR40758">
    <property type="entry name" value="CONSERVED PROTEIN"/>
    <property type="match status" value="1"/>
</dbReference>
<dbReference type="RefSeq" id="WP_165263566.1">
    <property type="nucleotide sequence ID" value="NZ_JAAKZY010000096.1"/>
</dbReference>
<dbReference type="NCBIfam" id="TIGR03083">
    <property type="entry name" value="maleylpyruvate isomerase family mycothiol-dependent enzyme"/>
    <property type="match status" value="1"/>
</dbReference>
<evidence type="ECO:0000259" key="1">
    <source>
        <dbReference type="Pfam" id="PF07398"/>
    </source>
</evidence>
<name>A0A6G4VBB9_9ACTN</name>
<dbReference type="InterPro" id="IPR017517">
    <property type="entry name" value="Maleyloyr_isom"/>
</dbReference>
<evidence type="ECO:0000259" key="2">
    <source>
        <dbReference type="Pfam" id="PF11716"/>
    </source>
</evidence>
<dbReference type="AlphaFoldDB" id="A0A6G4VBB9"/>
<dbReference type="PANTHER" id="PTHR40758:SF1">
    <property type="entry name" value="CONSERVED PROTEIN"/>
    <property type="match status" value="1"/>
</dbReference>
<gene>
    <name evidence="3" type="ORF">G5C60_27230</name>
</gene>
<dbReference type="GO" id="GO:0046872">
    <property type="term" value="F:metal ion binding"/>
    <property type="evidence" value="ECO:0007669"/>
    <property type="project" value="InterPro"/>
</dbReference>
<dbReference type="Proteomes" id="UP000472335">
    <property type="component" value="Unassembled WGS sequence"/>
</dbReference>
<dbReference type="Pfam" id="PF11716">
    <property type="entry name" value="MDMPI_N"/>
    <property type="match status" value="1"/>
</dbReference>